<accession>A0A5S4WR61</accession>
<keyword evidence="3" id="KW-1185">Reference proteome</keyword>
<gene>
    <name evidence="2" type="ORF">FXB38_12630</name>
</gene>
<proteinExistence type="predicted"/>
<protein>
    <submittedName>
        <fullName evidence="2">Uncharacterized protein</fullName>
    </submittedName>
</protein>
<sequence length="88" mass="9029">MDTMSIATAHPALAGDAARLPGSRHLPRRSPVGAGAMSVALSRADTTNEPNPLDSATQPYEGGAVAALDFTPEVERPKAARSTCPTTT</sequence>
<evidence type="ECO:0000313" key="3">
    <source>
        <dbReference type="Proteomes" id="UP000324853"/>
    </source>
</evidence>
<evidence type="ECO:0000313" key="2">
    <source>
        <dbReference type="EMBL" id="TYL84533.1"/>
    </source>
</evidence>
<dbReference type="OrthoDB" id="8244292at2"/>
<dbReference type="AlphaFoldDB" id="A0A5S4WR61"/>
<dbReference type="EMBL" id="VSSR01000021">
    <property type="protein sequence ID" value="TYL84533.1"/>
    <property type="molecule type" value="Genomic_DNA"/>
</dbReference>
<evidence type="ECO:0000256" key="1">
    <source>
        <dbReference type="SAM" id="MobiDB-lite"/>
    </source>
</evidence>
<comment type="caution">
    <text evidence="2">The sequence shown here is derived from an EMBL/GenBank/DDBJ whole genome shotgun (WGS) entry which is preliminary data.</text>
</comment>
<feature type="region of interest" description="Disordered" evidence="1">
    <location>
        <begin position="69"/>
        <end position="88"/>
    </location>
</feature>
<feature type="region of interest" description="Disordered" evidence="1">
    <location>
        <begin position="1"/>
        <end position="34"/>
    </location>
</feature>
<dbReference type="Proteomes" id="UP000324853">
    <property type="component" value="Unassembled WGS sequence"/>
</dbReference>
<reference evidence="2 3" key="1">
    <citation type="submission" date="2019-08" db="EMBL/GenBank/DDBJ databases">
        <title>Bradyrhizobium hipponensis sp. nov., a rhizobium isolated from a Lupinus angustifolius root nodule in Tunisia.</title>
        <authorList>
            <person name="Off K."/>
            <person name="Rejili M."/>
            <person name="Mars M."/>
            <person name="Brachmann A."/>
            <person name="Marin M."/>
        </authorList>
    </citation>
    <scope>NUCLEOTIDE SEQUENCE [LARGE SCALE GENOMIC DNA]</scope>
    <source>
        <strain evidence="2 3">CTAW11</strain>
    </source>
</reference>
<name>A0A5S4WR61_9BRAD</name>
<organism evidence="2 3">
    <name type="scientific">Bradyrhizobium cytisi</name>
    <dbReference type="NCBI Taxonomy" id="515489"/>
    <lineage>
        <taxon>Bacteria</taxon>
        <taxon>Pseudomonadati</taxon>
        <taxon>Pseudomonadota</taxon>
        <taxon>Alphaproteobacteria</taxon>
        <taxon>Hyphomicrobiales</taxon>
        <taxon>Nitrobacteraceae</taxon>
        <taxon>Bradyrhizobium</taxon>
    </lineage>
</organism>